<dbReference type="InterPro" id="IPR036282">
    <property type="entry name" value="Glutathione-S-Trfase_C_sf"/>
</dbReference>
<dbReference type="Pfam" id="PF13409">
    <property type="entry name" value="GST_N_2"/>
    <property type="match status" value="1"/>
</dbReference>
<proteinExistence type="predicted"/>
<dbReference type="SUPFAM" id="SSF52833">
    <property type="entry name" value="Thioredoxin-like"/>
    <property type="match status" value="1"/>
</dbReference>
<dbReference type="Pfam" id="PF13410">
    <property type="entry name" value="GST_C_2"/>
    <property type="match status" value="1"/>
</dbReference>
<dbReference type="PANTHER" id="PTHR44051:SF8">
    <property type="entry name" value="GLUTATHIONE S-TRANSFERASE GSTA"/>
    <property type="match status" value="1"/>
</dbReference>
<sequence>MHTVTLYGSPGACSLVSMIALEHAQIPYTLNNVILAKGEHKRPEYLAVNPKGKVPALNLNGRVITETPAILIALNSTWPQARLFPESVDSIQRISDLSYLASGVHPLVTRYCRPDLIAGDGDVNEVKARAESAIAGIFNQLNTMLSNQAYWYGDSWSAMDAYWFWVIRRLTGAGFQLDAYQHVAAYFEQMHTLEPVELALKHS</sequence>
<name>A0A1M5NAM3_9ALTE</name>
<reference evidence="4" key="1">
    <citation type="submission" date="2016-11" db="EMBL/GenBank/DDBJ databases">
        <authorList>
            <person name="Varghese N."/>
            <person name="Submissions S."/>
        </authorList>
    </citation>
    <scope>NUCLEOTIDE SEQUENCE [LARGE SCALE GENOMIC DNA]</scope>
    <source>
        <strain evidence="4">CGMCC 1.8995</strain>
    </source>
</reference>
<evidence type="ECO:0000259" key="2">
    <source>
        <dbReference type="PROSITE" id="PS50405"/>
    </source>
</evidence>
<gene>
    <name evidence="3" type="ORF">SAMN05216361_3143</name>
</gene>
<dbReference type="SUPFAM" id="SSF47616">
    <property type="entry name" value="GST C-terminal domain-like"/>
    <property type="match status" value="1"/>
</dbReference>
<dbReference type="PROSITE" id="PS50405">
    <property type="entry name" value="GST_CTER"/>
    <property type="match status" value="1"/>
</dbReference>
<dbReference type="InterPro" id="IPR036249">
    <property type="entry name" value="Thioredoxin-like_sf"/>
</dbReference>
<organism evidence="3 4">
    <name type="scientific">Marisediminitalea aggregata</name>
    <dbReference type="NCBI Taxonomy" id="634436"/>
    <lineage>
        <taxon>Bacteria</taxon>
        <taxon>Pseudomonadati</taxon>
        <taxon>Pseudomonadota</taxon>
        <taxon>Gammaproteobacteria</taxon>
        <taxon>Alteromonadales</taxon>
        <taxon>Alteromonadaceae</taxon>
        <taxon>Marisediminitalea</taxon>
    </lineage>
</organism>
<protein>
    <submittedName>
        <fullName evidence="3">Glutathione S-transferase</fullName>
    </submittedName>
</protein>
<dbReference type="Gene3D" id="1.20.1050.10">
    <property type="match status" value="1"/>
</dbReference>
<keyword evidence="3" id="KW-0808">Transferase</keyword>
<dbReference type="STRING" id="634436.SAMN05216361_3143"/>
<dbReference type="AlphaFoldDB" id="A0A1M5NAM3"/>
<evidence type="ECO:0000313" key="3">
    <source>
        <dbReference type="EMBL" id="SHG86537.1"/>
    </source>
</evidence>
<dbReference type="CDD" id="cd03057">
    <property type="entry name" value="GST_N_Beta"/>
    <property type="match status" value="1"/>
</dbReference>
<accession>A0A1M5NAM3</accession>
<dbReference type="SFLD" id="SFLDG00358">
    <property type="entry name" value="Main_(cytGST)"/>
    <property type="match status" value="1"/>
</dbReference>
<evidence type="ECO:0000259" key="1">
    <source>
        <dbReference type="PROSITE" id="PS50404"/>
    </source>
</evidence>
<dbReference type="InterPro" id="IPR004045">
    <property type="entry name" value="Glutathione_S-Trfase_N"/>
</dbReference>
<dbReference type="EMBL" id="FQWD01000005">
    <property type="protein sequence ID" value="SHG86537.1"/>
    <property type="molecule type" value="Genomic_DNA"/>
</dbReference>
<dbReference type="RefSeq" id="WP_073324122.1">
    <property type="nucleotide sequence ID" value="NZ_FQWD01000005.1"/>
</dbReference>
<dbReference type="Proteomes" id="UP000184520">
    <property type="component" value="Unassembled WGS sequence"/>
</dbReference>
<feature type="domain" description="GST C-terminal" evidence="2">
    <location>
        <begin position="86"/>
        <end position="203"/>
    </location>
</feature>
<feature type="domain" description="GST N-terminal" evidence="1">
    <location>
        <begin position="1"/>
        <end position="82"/>
    </location>
</feature>
<dbReference type="GO" id="GO:0016740">
    <property type="term" value="F:transferase activity"/>
    <property type="evidence" value="ECO:0007669"/>
    <property type="project" value="UniProtKB-KW"/>
</dbReference>
<dbReference type="PROSITE" id="PS50404">
    <property type="entry name" value="GST_NTER"/>
    <property type="match status" value="1"/>
</dbReference>
<dbReference type="SFLD" id="SFLDS00019">
    <property type="entry name" value="Glutathione_Transferase_(cytos"/>
    <property type="match status" value="1"/>
</dbReference>
<dbReference type="InterPro" id="IPR040079">
    <property type="entry name" value="Glutathione_S-Trfase"/>
</dbReference>
<dbReference type="PANTHER" id="PTHR44051">
    <property type="entry name" value="GLUTATHIONE S-TRANSFERASE-RELATED"/>
    <property type="match status" value="1"/>
</dbReference>
<keyword evidence="4" id="KW-1185">Reference proteome</keyword>
<dbReference type="Gene3D" id="3.40.30.10">
    <property type="entry name" value="Glutaredoxin"/>
    <property type="match status" value="1"/>
</dbReference>
<dbReference type="InterPro" id="IPR010987">
    <property type="entry name" value="Glutathione-S-Trfase_C-like"/>
</dbReference>
<evidence type="ECO:0000313" key="4">
    <source>
        <dbReference type="Proteomes" id="UP000184520"/>
    </source>
</evidence>